<accession>A0ABS1CE39</accession>
<keyword evidence="2" id="KW-0812">Transmembrane</keyword>
<keyword evidence="2" id="KW-0472">Membrane</keyword>
<organism evidence="3 4">
    <name type="scientific">Thiohalocapsa halophila</name>
    <dbReference type="NCBI Taxonomy" id="69359"/>
    <lineage>
        <taxon>Bacteria</taxon>
        <taxon>Pseudomonadati</taxon>
        <taxon>Pseudomonadota</taxon>
        <taxon>Gammaproteobacteria</taxon>
        <taxon>Chromatiales</taxon>
        <taxon>Chromatiaceae</taxon>
        <taxon>Thiohalocapsa</taxon>
    </lineage>
</organism>
<feature type="transmembrane region" description="Helical" evidence="2">
    <location>
        <begin position="58"/>
        <end position="77"/>
    </location>
</feature>
<keyword evidence="4" id="KW-1185">Reference proteome</keyword>
<evidence type="ECO:0000256" key="2">
    <source>
        <dbReference type="SAM" id="Phobius"/>
    </source>
</evidence>
<dbReference type="Proteomes" id="UP000748752">
    <property type="component" value="Unassembled WGS sequence"/>
</dbReference>
<dbReference type="EMBL" id="NRRV01000009">
    <property type="protein sequence ID" value="MBK1630168.1"/>
    <property type="molecule type" value="Genomic_DNA"/>
</dbReference>
<sequence length="387" mass="39962">MSAGLDRLARQVCRRQRAAAVRRGLITIFSGAAVVLATGTLIHLAWGERMPRALGLRALDWVLLTSAFVLALAAVAWRRIRHPQGRRDSDACDSLRRVDALLGADTLLLAAAEIRRSGGPKTAVQALVLHQADSALAHWRTRAAALRFAPAPGALAAPALALAAAVALWVATLQHPLGHAPLGAPAGSGTESAPPPAALAQLRTAIARAAEKTPQSATAQAEHLAQTGERTSAQPSPGDWSPVMPPPSIDVGAIPGAIQPDDAGQTHGLALAGTGVDGFGSEVATASNDTTPLRQLPSSGAVIPLARAEIGLDAGASAPAERIQEPPSRAASARATTALPSLRPVLTVQRSAAPMDGLSLHQRGMLAAYHRYLAGDTKLSDVRSKRQ</sequence>
<feature type="region of interest" description="Disordered" evidence="1">
    <location>
        <begin position="209"/>
        <end position="271"/>
    </location>
</feature>
<gene>
    <name evidence="3" type="ORF">CKO31_05305</name>
</gene>
<proteinExistence type="predicted"/>
<feature type="compositionally biased region" description="Low complexity" evidence="1">
    <location>
        <begin position="326"/>
        <end position="336"/>
    </location>
</feature>
<feature type="transmembrane region" description="Helical" evidence="2">
    <location>
        <begin position="24"/>
        <end position="46"/>
    </location>
</feature>
<reference evidence="3 4" key="1">
    <citation type="journal article" date="2020" name="Microorganisms">
        <title>Osmotic Adaptation and Compatible Solute Biosynthesis of Phototrophic Bacteria as Revealed from Genome Analyses.</title>
        <authorList>
            <person name="Imhoff J.F."/>
            <person name="Rahn T."/>
            <person name="Kunzel S."/>
            <person name="Keller A."/>
            <person name="Neulinger S.C."/>
        </authorList>
    </citation>
    <scope>NUCLEOTIDE SEQUENCE [LARGE SCALE GENOMIC DNA]</scope>
    <source>
        <strain evidence="3 4">DSM 6210</strain>
    </source>
</reference>
<evidence type="ECO:0000313" key="4">
    <source>
        <dbReference type="Proteomes" id="UP000748752"/>
    </source>
</evidence>
<feature type="region of interest" description="Disordered" evidence="1">
    <location>
        <begin position="317"/>
        <end position="336"/>
    </location>
</feature>
<protein>
    <recommendedName>
        <fullName evidence="5">DUF4175 domain-containing protein</fullName>
    </recommendedName>
</protein>
<feature type="transmembrane region" description="Helical" evidence="2">
    <location>
        <begin position="148"/>
        <end position="171"/>
    </location>
</feature>
<evidence type="ECO:0000256" key="1">
    <source>
        <dbReference type="SAM" id="MobiDB-lite"/>
    </source>
</evidence>
<comment type="caution">
    <text evidence="3">The sequence shown here is derived from an EMBL/GenBank/DDBJ whole genome shotgun (WGS) entry which is preliminary data.</text>
</comment>
<evidence type="ECO:0000313" key="3">
    <source>
        <dbReference type="EMBL" id="MBK1630168.1"/>
    </source>
</evidence>
<keyword evidence="2" id="KW-1133">Transmembrane helix</keyword>
<name>A0ABS1CE39_9GAMM</name>
<evidence type="ECO:0008006" key="5">
    <source>
        <dbReference type="Google" id="ProtNLM"/>
    </source>
</evidence>